<feature type="signal peptide" evidence="1">
    <location>
        <begin position="1"/>
        <end position="20"/>
    </location>
</feature>
<dbReference type="Pfam" id="PF13180">
    <property type="entry name" value="PDZ_2"/>
    <property type="match status" value="1"/>
</dbReference>
<dbReference type="GO" id="GO:0006508">
    <property type="term" value="P:proteolysis"/>
    <property type="evidence" value="ECO:0007669"/>
    <property type="project" value="UniProtKB-KW"/>
</dbReference>
<evidence type="ECO:0000259" key="2">
    <source>
        <dbReference type="PROSITE" id="PS50106"/>
    </source>
</evidence>
<keyword evidence="3" id="KW-0645">Protease</keyword>
<dbReference type="AlphaFoldDB" id="A0A4R0NAZ0"/>
<dbReference type="Proteomes" id="UP000293347">
    <property type="component" value="Unassembled WGS sequence"/>
</dbReference>
<dbReference type="Gene3D" id="2.40.10.10">
    <property type="entry name" value="Trypsin-like serine proteases"/>
    <property type="match status" value="1"/>
</dbReference>
<dbReference type="InterPro" id="IPR009003">
    <property type="entry name" value="Peptidase_S1_PA"/>
</dbReference>
<dbReference type="InterPro" id="IPR001478">
    <property type="entry name" value="PDZ"/>
</dbReference>
<dbReference type="RefSeq" id="WP_131597952.1">
    <property type="nucleotide sequence ID" value="NZ_SJSL01000009.1"/>
</dbReference>
<dbReference type="SUPFAM" id="SSF50494">
    <property type="entry name" value="Trypsin-like serine proteases"/>
    <property type="match status" value="2"/>
</dbReference>
<keyword evidence="3" id="KW-0378">Hydrolase</keyword>
<dbReference type="Gene3D" id="2.40.10.120">
    <property type="match status" value="1"/>
</dbReference>
<organism evidence="3 4">
    <name type="scientific">Pedobacter psychroterrae</name>
    <dbReference type="NCBI Taxonomy" id="2530453"/>
    <lineage>
        <taxon>Bacteria</taxon>
        <taxon>Pseudomonadati</taxon>
        <taxon>Bacteroidota</taxon>
        <taxon>Sphingobacteriia</taxon>
        <taxon>Sphingobacteriales</taxon>
        <taxon>Sphingobacteriaceae</taxon>
        <taxon>Pedobacter</taxon>
    </lineage>
</organism>
<accession>A0A4R0NAZ0</accession>
<dbReference type="PANTHER" id="PTHR43019">
    <property type="entry name" value="SERINE ENDOPROTEASE DEGS"/>
    <property type="match status" value="1"/>
</dbReference>
<evidence type="ECO:0000256" key="1">
    <source>
        <dbReference type="SAM" id="SignalP"/>
    </source>
</evidence>
<dbReference type="OrthoDB" id="728837at2"/>
<evidence type="ECO:0000313" key="4">
    <source>
        <dbReference type="Proteomes" id="UP000293347"/>
    </source>
</evidence>
<dbReference type="GO" id="GO:0008233">
    <property type="term" value="F:peptidase activity"/>
    <property type="evidence" value="ECO:0007669"/>
    <property type="project" value="UniProtKB-KW"/>
</dbReference>
<dbReference type="SUPFAM" id="SSF50156">
    <property type="entry name" value="PDZ domain-like"/>
    <property type="match status" value="1"/>
</dbReference>
<name>A0A4R0NAZ0_9SPHI</name>
<dbReference type="Gene3D" id="2.30.42.10">
    <property type="match status" value="1"/>
</dbReference>
<gene>
    <name evidence="3" type="ORF">EZ437_20235</name>
</gene>
<comment type="caution">
    <text evidence="3">The sequence shown here is derived from an EMBL/GenBank/DDBJ whole genome shotgun (WGS) entry which is preliminary data.</text>
</comment>
<protein>
    <submittedName>
        <fullName evidence="3">Serine protease</fullName>
    </submittedName>
</protein>
<dbReference type="InterPro" id="IPR036034">
    <property type="entry name" value="PDZ_sf"/>
</dbReference>
<reference evidence="3 4" key="1">
    <citation type="submission" date="2019-02" db="EMBL/GenBank/DDBJ databases">
        <title>Pedobacter sp. RP-1-14 sp. nov., isolated from Arctic soil.</title>
        <authorList>
            <person name="Dahal R.H."/>
        </authorList>
    </citation>
    <scope>NUCLEOTIDE SEQUENCE [LARGE SCALE GENOMIC DNA]</scope>
    <source>
        <strain evidence="3 4">RP-1-14</strain>
    </source>
</reference>
<dbReference type="InterPro" id="IPR043504">
    <property type="entry name" value="Peptidase_S1_PA_chymotrypsin"/>
</dbReference>
<feature type="domain" description="PDZ" evidence="2">
    <location>
        <begin position="390"/>
        <end position="442"/>
    </location>
</feature>
<sequence>MKKILLLILLQSICASYGFSQQLDIQKIQSLTQNAIKKAYPASVRMWAFDTVKRQQAGPQFSGVVVTPEGHILTAAHVNTPGQSYLVTFPDGKTGIAKGLGKIEFAKTPNMPDVAMMKIITVGTWPYAEMGWSSAIKINEPVISISYPESLNQPLPLVRFGSITNVKNEYGFLQSTCMMEPGDSGGPIFDYLGRVIGLHSAINVDVDYEIPVDFYRKYWKALNVPRTYAELPEQEDAVGNDPEIILSIPALANLNSNFIKTAKQFSDHVVSINSMVDGKQQQVMGTLVKTEKGTCIISKSSLIGVDPVVRVANGKDLTAKVISRDRNTDLVLLQAGSKLKGGVSLNALNALNALDASVKDTIAVKQLGMFLISVQPGAGDSQVSVMGSTVFSLNKIAGMAYLGAAVAYTAPVAITVVQPGSPAGNAGLQIGDQLVSINDTAINKPEDYGNQLMKYWAGDTIQFDILREGSRLSKQIILASRPERPVTHPVDMFVGGKSSRRDGFDAVFAHGAKIRPEQCGGPVFDTAGHFYGINIARFGRASTIAIPAKTILAFIKTGLNSTQLP</sequence>
<feature type="chain" id="PRO_5020583664" evidence="1">
    <location>
        <begin position="21"/>
        <end position="565"/>
    </location>
</feature>
<dbReference type="SMART" id="SM00228">
    <property type="entry name" value="PDZ"/>
    <property type="match status" value="1"/>
</dbReference>
<evidence type="ECO:0000313" key="3">
    <source>
        <dbReference type="EMBL" id="TCC97418.1"/>
    </source>
</evidence>
<dbReference type="PROSITE" id="PS50106">
    <property type="entry name" value="PDZ"/>
    <property type="match status" value="1"/>
</dbReference>
<proteinExistence type="predicted"/>
<keyword evidence="4" id="KW-1185">Reference proteome</keyword>
<dbReference type="PANTHER" id="PTHR43019:SF23">
    <property type="entry name" value="PROTEASE DO-LIKE 5, CHLOROPLASTIC"/>
    <property type="match status" value="1"/>
</dbReference>
<keyword evidence="1" id="KW-0732">Signal</keyword>
<dbReference type="EMBL" id="SJSL01000009">
    <property type="protein sequence ID" value="TCC97418.1"/>
    <property type="molecule type" value="Genomic_DNA"/>
</dbReference>
<dbReference type="Pfam" id="PF13365">
    <property type="entry name" value="Trypsin_2"/>
    <property type="match status" value="1"/>
</dbReference>